<evidence type="ECO:0000313" key="2">
    <source>
        <dbReference type="Proteomes" id="UP000596661"/>
    </source>
</evidence>
<dbReference type="PANTHER" id="PTHR15503:SF45">
    <property type="entry name" value="RNA-DIRECTED DNA POLYMERASE HOMOLOG"/>
    <property type="match status" value="1"/>
</dbReference>
<dbReference type="InterPro" id="IPR032567">
    <property type="entry name" value="RTL1-rel"/>
</dbReference>
<proteinExistence type="predicted"/>
<dbReference type="OMA" id="SAQINCA"/>
<accession>A0A803PYF4</accession>
<dbReference type="Gene3D" id="2.40.70.10">
    <property type="entry name" value="Acid Proteases"/>
    <property type="match status" value="1"/>
</dbReference>
<dbReference type="AlphaFoldDB" id="A0A803PYF4"/>
<organism evidence="1 2">
    <name type="scientific">Cannabis sativa</name>
    <name type="common">Hemp</name>
    <name type="synonym">Marijuana</name>
    <dbReference type="NCBI Taxonomy" id="3483"/>
    <lineage>
        <taxon>Eukaryota</taxon>
        <taxon>Viridiplantae</taxon>
        <taxon>Streptophyta</taxon>
        <taxon>Embryophyta</taxon>
        <taxon>Tracheophyta</taxon>
        <taxon>Spermatophyta</taxon>
        <taxon>Magnoliopsida</taxon>
        <taxon>eudicotyledons</taxon>
        <taxon>Gunneridae</taxon>
        <taxon>Pentapetalae</taxon>
        <taxon>rosids</taxon>
        <taxon>fabids</taxon>
        <taxon>Rosales</taxon>
        <taxon>Cannabaceae</taxon>
        <taxon>Cannabis</taxon>
    </lineage>
</organism>
<dbReference type="InterPro" id="IPR021109">
    <property type="entry name" value="Peptidase_aspartic_dom_sf"/>
</dbReference>
<dbReference type="SUPFAM" id="SSF50630">
    <property type="entry name" value="Acid proteases"/>
    <property type="match status" value="1"/>
</dbReference>
<dbReference type="Gramene" id="evm.model.06.450">
    <property type="protein sequence ID" value="cds.evm.model.06.450"/>
    <property type="gene ID" value="evm.TU.06.450"/>
</dbReference>
<evidence type="ECO:0000313" key="1">
    <source>
        <dbReference type="EnsemblPlants" id="cds.evm.model.06.450"/>
    </source>
</evidence>
<dbReference type="CDD" id="cd00303">
    <property type="entry name" value="retropepsin_like"/>
    <property type="match status" value="1"/>
</dbReference>
<name>A0A803PYF4_CANSA</name>
<dbReference type="EMBL" id="UZAU01000564">
    <property type="status" value="NOT_ANNOTATED_CDS"/>
    <property type="molecule type" value="Genomic_DNA"/>
</dbReference>
<reference evidence="1" key="1">
    <citation type="submission" date="2018-11" db="EMBL/GenBank/DDBJ databases">
        <authorList>
            <person name="Grassa J C."/>
        </authorList>
    </citation>
    <scope>NUCLEOTIDE SEQUENCE [LARGE SCALE GENOMIC DNA]</scope>
</reference>
<dbReference type="PANTHER" id="PTHR15503">
    <property type="entry name" value="LDOC1 RELATED"/>
    <property type="match status" value="1"/>
</dbReference>
<dbReference type="InterPro" id="IPR043502">
    <property type="entry name" value="DNA/RNA_pol_sf"/>
</dbReference>
<sequence length="212" mass="23813">MKEEHKHEAKSVPARVFAITQADVAANPSVVTCQLLVNNSYFNVLNDSGATHSYVVSRVINQLGRPYDFIERGFGILLPSGEGVISKRKIRSMPIRVENKELSVNLVELELTEFDIILRMDFLSNGFVGLLAVVIDSSRPKKFGPKNVRVVKEFLDVFPKESPRLSPQREIYFVIGLAPRVEPVSKALYKMAPTKLKELKIKLQGMLDLGFI</sequence>
<keyword evidence="2" id="KW-1185">Reference proteome</keyword>
<dbReference type="Pfam" id="PF08284">
    <property type="entry name" value="RVP_2"/>
    <property type="match status" value="1"/>
</dbReference>
<dbReference type="Proteomes" id="UP000596661">
    <property type="component" value="Chromosome 6"/>
</dbReference>
<reference evidence="1" key="2">
    <citation type="submission" date="2021-03" db="UniProtKB">
        <authorList>
            <consortium name="EnsemblPlants"/>
        </authorList>
    </citation>
    <scope>IDENTIFICATION</scope>
</reference>
<dbReference type="SUPFAM" id="SSF56672">
    <property type="entry name" value="DNA/RNA polymerases"/>
    <property type="match status" value="1"/>
</dbReference>
<dbReference type="EnsemblPlants" id="evm.model.06.450">
    <property type="protein sequence ID" value="cds.evm.model.06.450"/>
    <property type="gene ID" value="evm.TU.06.450"/>
</dbReference>
<protein>
    <submittedName>
        <fullName evidence="1">Uncharacterized protein</fullName>
    </submittedName>
</protein>